<dbReference type="EMBL" id="JACHNH010000001">
    <property type="protein sequence ID" value="MBB4765031.1"/>
    <property type="molecule type" value="Genomic_DNA"/>
</dbReference>
<accession>A0A7W7I2F6</accession>
<dbReference type="RefSeq" id="WP_184996154.1">
    <property type="nucleotide sequence ID" value="NZ_BOMK01000086.1"/>
</dbReference>
<protein>
    <submittedName>
        <fullName evidence="2">Uncharacterized protein</fullName>
    </submittedName>
</protein>
<dbReference type="Proteomes" id="UP000578112">
    <property type="component" value="Unassembled WGS sequence"/>
</dbReference>
<gene>
    <name evidence="2" type="ORF">BJ971_005587</name>
</gene>
<organism evidence="2 3">
    <name type="scientific">Actinoplanes digitatis</name>
    <dbReference type="NCBI Taxonomy" id="1868"/>
    <lineage>
        <taxon>Bacteria</taxon>
        <taxon>Bacillati</taxon>
        <taxon>Actinomycetota</taxon>
        <taxon>Actinomycetes</taxon>
        <taxon>Micromonosporales</taxon>
        <taxon>Micromonosporaceae</taxon>
        <taxon>Actinoplanes</taxon>
    </lineage>
</organism>
<proteinExistence type="predicted"/>
<evidence type="ECO:0000313" key="2">
    <source>
        <dbReference type="EMBL" id="MBB4765031.1"/>
    </source>
</evidence>
<comment type="caution">
    <text evidence="2">The sequence shown here is derived from an EMBL/GenBank/DDBJ whole genome shotgun (WGS) entry which is preliminary data.</text>
</comment>
<keyword evidence="3" id="KW-1185">Reference proteome</keyword>
<reference evidence="2 3" key="1">
    <citation type="submission" date="2020-08" db="EMBL/GenBank/DDBJ databases">
        <title>Sequencing the genomes of 1000 actinobacteria strains.</title>
        <authorList>
            <person name="Klenk H.-P."/>
        </authorList>
    </citation>
    <scope>NUCLEOTIDE SEQUENCE [LARGE SCALE GENOMIC DNA]</scope>
    <source>
        <strain evidence="2 3">DSM 43149</strain>
    </source>
</reference>
<dbReference type="NCBIfam" id="NF046112">
    <property type="entry name" value="MSMEG_6209_Nter"/>
    <property type="match status" value="1"/>
</dbReference>
<feature type="region of interest" description="Disordered" evidence="1">
    <location>
        <begin position="1"/>
        <end position="25"/>
    </location>
</feature>
<sequence>MTMPEQRVRQNAAEPTFPVPPGTESGRMASLTIERNDDEQIGEIVGRLERRYTREQISSADLDSRVRGFYRDFAAARIRIFVSIFVERLVRRSIETPLPSR</sequence>
<evidence type="ECO:0000256" key="1">
    <source>
        <dbReference type="SAM" id="MobiDB-lite"/>
    </source>
</evidence>
<dbReference type="AlphaFoldDB" id="A0A7W7I2F6"/>
<name>A0A7W7I2F6_9ACTN</name>
<evidence type="ECO:0000313" key="3">
    <source>
        <dbReference type="Proteomes" id="UP000578112"/>
    </source>
</evidence>